<name>A0A5B8UN14_9BACT</name>
<dbReference type="InterPro" id="IPR005467">
    <property type="entry name" value="His_kinase_dom"/>
</dbReference>
<evidence type="ECO:0000259" key="7">
    <source>
        <dbReference type="PROSITE" id="PS50112"/>
    </source>
</evidence>
<evidence type="ECO:0000259" key="6">
    <source>
        <dbReference type="PROSITE" id="PS50109"/>
    </source>
</evidence>
<dbReference type="Pfam" id="PF13426">
    <property type="entry name" value="PAS_9"/>
    <property type="match status" value="2"/>
</dbReference>
<protein>
    <recommendedName>
        <fullName evidence="2">histidine kinase</fullName>
        <ecNumber evidence="2">2.7.13.3</ecNumber>
    </recommendedName>
</protein>
<dbReference type="InterPro" id="IPR052162">
    <property type="entry name" value="Sensor_kinase/Photoreceptor"/>
</dbReference>
<dbReference type="EMBL" id="CP042433">
    <property type="protein sequence ID" value="QEC58067.1"/>
    <property type="molecule type" value="Genomic_DNA"/>
</dbReference>
<dbReference type="InterPro" id="IPR000014">
    <property type="entry name" value="PAS"/>
</dbReference>
<dbReference type="InterPro" id="IPR013767">
    <property type="entry name" value="PAS_fold"/>
</dbReference>
<dbReference type="PRINTS" id="PR00344">
    <property type="entry name" value="BCTRLSENSOR"/>
</dbReference>
<sequence>MNIDSNSFLQDVSEGILALDADGYISYANPAVTLITGYSPTELQNKHLSILYNGPDDSIKAEYELALALKKGKFVSEGWRTTKEGKQFWGEMTLAPLYGHQEESNGFSCVVRDVTEKKKEEIEVRQNADRIRLMVEAVRDYAIFLLDTTGHIITWNEGARRIKGYSANEIIGKHFSTFYTAEDLEDKKPERELRIATATGKYEEEGWRVRKNGSVFWANVVITALFNEQNKLVGFSKVTRDLSERKGIEENLRANEERYRSLVEQVRDYGIFMLDESGRIISWNEGAKRIEGYEADEIIGKYFSIFYPEDDVLNGKPSYELKIARSEGKYEEEGWRVHKNGSQFWANVVITPIYNTAGILIGFSKVTRDLTERQEAERALRESYERYRVLAEELRATNHELSYANEELEQFTSIVSHDLQEPIRTVKSFLQLIHMKLNAQQAEDLKTYIDKAIHAADRMRELIRNLLHYSQLSKGEMIEERVGVKELVNAAVQNLKTSIERANAVITLESKIEAVEGDRVQLVQLVQNLISNAMKFTTADQPQIQISCYEEKGYVKFAVSDNGIGIAETDKNKVFEIFRRLHTKKDYPGTGIGLAICKKIVDRHRGKIWPESNPGKGTTFYFTLNEEKEKEPA</sequence>
<dbReference type="Pfam" id="PF00989">
    <property type="entry name" value="PAS"/>
    <property type="match status" value="1"/>
</dbReference>
<feature type="domain" description="Histidine kinase" evidence="6">
    <location>
        <begin position="414"/>
        <end position="628"/>
    </location>
</feature>
<evidence type="ECO:0000313" key="10">
    <source>
        <dbReference type="Proteomes" id="UP000321204"/>
    </source>
</evidence>
<dbReference type="GO" id="GO:0000155">
    <property type="term" value="F:phosphorelay sensor kinase activity"/>
    <property type="evidence" value="ECO:0007669"/>
    <property type="project" value="InterPro"/>
</dbReference>
<feature type="domain" description="PAS" evidence="7">
    <location>
        <begin position="9"/>
        <end position="72"/>
    </location>
</feature>
<evidence type="ECO:0000256" key="2">
    <source>
        <dbReference type="ARBA" id="ARBA00012438"/>
    </source>
</evidence>
<dbReference type="InterPro" id="IPR035965">
    <property type="entry name" value="PAS-like_dom_sf"/>
</dbReference>
<dbReference type="Gene3D" id="3.30.565.10">
    <property type="entry name" value="Histidine kinase-like ATPase, C-terminal domain"/>
    <property type="match status" value="1"/>
</dbReference>
<dbReference type="PROSITE" id="PS50113">
    <property type="entry name" value="PAC"/>
    <property type="match status" value="3"/>
</dbReference>
<dbReference type="NCBIfam" id="TIGR00229">
    <property type="entry name" value="sensory_box"/>
    <property type="match status" value="3"/>
</dbReference>
<dbReference type="Pfam" id="PF00512">
    <property type="entry name" value="HisKA"/>
    <property type="match status" value="1"/>
</dbReference>
<dbReference type="InterPro" id="IPR036890">
    <property type="entry name" value="HATPase_C_sf"/>
</dbReference>
<dbReference type="Proteomes" id="UP000321204">
    <property type="component" value="Chromosome"/>
</dbReference>
<proteinExistence type="predicted"/>
<dbReference type="SMART" id="SM00388">
    <property type="entry name" value="HisKA"/>
    <property type="match status" value="1"/>
</dbReference>
<dbReference type="SMART" id="SM00086">
    <property type="entry name" value="PAC"/>
    <property type="match status" value="3"/>
</dbReference>
<dbReference type="InterPro" id="IPR003661">
    <property type="entry name" value="HisK_dim/P_dom"/>
</dbReference>
<dbReference type="InterPro" id="IPR003594">
    <property type="entry name" value="HATPase_dom"/>
</dbReference>
<dbReference type="PANTHER" id="PTHR43304">
    <property type="entry name" value="PHYTOCHROME-LIKE PROTEIN CPH1"/>
    <property type="match status" value="1"/>
</dbReference>
<accession>A0A5B8UN14</accession>
<dbReference type="KEGG" id="fgg:FSB75_19865"/>
<feature type="domain" description="PAS" evidence="7">
    <location>
        <begin position="127"/>
        <end position="185"/>
    </location>
</feature>
<evidence type="ECO:0000256" key="1">
    <source>
        <dbReference type="ARBA" id="ARBA00000085"/>
    </source>
</evidence>
<feature type="domain" description="PAS" evidence="7">
    <location>
        <begin position="255"/>
        <end position="310"/>
    </location>
</feature>
<dbReference type="Gene3D" id="1.10.287.130">
    <property type="match status" value="1"/>
</dbReference>
<dbReference type="SMART" id="SM00091">
    <property type="entry name" value="PAS"/>
    <property type="match status" value="3"/>
</dbReference>
<feature type="domain" description="PAC" evidence="8">
    <location>
        <begin position="74"/>
        <end position="126"/>
    </location>
</feature>
<dbReference type="CDD" id="cd00130">
    <property type="entry name" value="PAS"/>
    <property type="match status" value="3"/>
</dbReference>
<dbReference type="SUPFAM" id="SSF55785">
    <property type="entry name" value="PYP-like sensor domain (PAS domain)"/>
    <property type="match status" value="3"/>
</dbReference>
<dbReference type="SUPFAM" id="SSF47384">
    <property type="entry name" value="Homodimeric domain of signal transducing histidine kinase"/>
    <property type="match status" value="1"/>
</dbReference>
<dbReference type="AlphaFoldDB" id="A0A5B8UN14"/>
<dbReference type="InterPro" id="IPR001610">
    <property type="entry name" value="PAC"/>
</dbReference>
<dbReference type="PANTHER" id="PTHR43304:SF1">
    <property type="entry name" value="PAC DOMAIN-CONTAINING PROTEIN"/>
    <property type="match status" value="1"/>
</dbReference>
<keyword evidence="4" id="KW-0808">Transferase</keyword>
<evidence type="ECO:0000313" key="9">
    <source>
        <dbReference type="EMBL" id="QEC58067.1"/>
    </source>
</evidence>
<evidence type="ECO:0000256" key="4">
    <source>
        <dbReference type="ARBA" id="ARBA00022679"/>
    </source>
</evidence>
<evidence type="ECO:0000256" key="3">
    <source>
        <dbReference type="ARBA" id="ARBA00022553"/>
    </source>
</evidence>
<dbReference type="PROSITE" id="PS50112">
    <property type="entry name" value="PAS"/>
    <property type="match status" value="3"/>
</dbReference>
<dbReference type="GO" id="GO:0006355">
    <property type="term" value="P:regulation of DNA-templated transcription"/>
    <property type="evidence" value="ECO:0007669"/>
    <property type="project" value="InterPro"/>
</dbReference>
<dbReference type="OrthoDB" id="9766459at2"/>
<evidence type="ECO:0000256" key="5">
    <source>
        <dbReference type="ARBA" id="ARBA00022777"/>
    </source>
</evidence>
<dbReference type="SUPFAM" id="SSF55874">
    <property type="entry name" value="ATPase domain of HSP90 chaperone/DNA topoisomerase II/histidine kinase"/>
    <property type="match status" value="1"/>
</dbReference>
<dbReference type="InterPro" id="IPR000700">
    <property type="entry name" value="PAS-assoc_C"/>
</dbReference>
<reference evidence="9 10" key="1">
    <citation type="journal article" date="2015" name="Int. J. Syst. Evol. Microbiol.">
        <title>Flavisolibacter ginsenosidimutans sp. nov., with ginsenoside-converting activity isolated from soil used for cultivating ginseng.</title>
        <authorList>
            <person name="Zhao Y."/>
            <person name="Liu Q."/>
            <person name="Kang M.S."/>
            <person name="Jin F."/>
            <person name="Yu H."/>
            <person name="Im W.T."/>
        </authorList>
    </citation>
    <scope>NUCLEOTIDE SEQUENCE [LARGE SCALE GENOMIC DNA]</scope>
    <source>
        <strain evidence="9 10">Gsoil 636</strain>
    </source>
</reference>
<dbReference type="EC" id="2.7.13.3" evidence="2"/>
<comment type="catalytic activity">
    <reaction evidence="1">
        <text>ATP + protein L-histidine = ADP + protein N-phospho-L-histidine.</text>
        <dbReference type="EC" id="2.7.13.3"/>
    </reaction>
</comment>
<feature type="domain" description="PAC" evidence="8">
    <location>
        <begin position="330"/>
        <end position="382"/>
    </location>
</feature>
<dbReference type="RefSeq" id="WP_146791040.1">
    <property type="nucleotide sequence ID" value="NZ_BAABIO010000003.1"/>
</dbReference>
<keyword evidence="10" id="KW-1185">Reference proteome</keyword>
<feature type="domain" description="PAC" evidence="8">
    <location>
        <begin position="202"/>
        <end position="254"/>
    </location>
</feature>
<keyword evidence="5" id="KW-0418">Kinase</keyword>
<dbReference type="CDD" id="cd00082">
    <property type="entry name" value="HisKA"/>
    <property type="match status" value="1"/>
</dbReference>
<dbReference type="PROSITE" id="PS50109">
    <property type="entry name" value="HIS_KIN"/>
    <property type="match status" value="1"/>
</dbReference>
<dbReference type="Pfam" id="PF02518">
    <property type="entry name" value="HATPase_c"/>
    <property type="match status" value="1"/>
</dbReference>
<evidence type="ECO:0000259" key="8">
    <source>
        <dbReference type="PROSITE" id="PS50113"/>
    </source>
</evidence>
<organism evidence="9 10">
    <name type="scientific">Flavisolibacter ginsenosidimutans</name>
    <dbReference type="NCBI Taxonomy" id="661481"/>
    <lineage>
        <taxon>Bacteria</taxon>
        <taxon>Pseudomonadati</taxon>
        <taxon>Bacteroidota</taxon>
        <taxon>Chitinophagia</taxon>
        <taxon>Chitinophagales</taxon>
        <taxon>Chitinophagaceae</taxon>
        <taxon>Flavisolibacter</taxon>
    </lineage>
</organism>
<keyword evidence="3" id="KW-0597">Phosphoprotein</keyword>
<gene>
    <name evidence="9" type="ORF">FSB75_19865</name>
</gene>
<dbReference type="Gene3D" id="3.30.450.20">
    <property type="entry name" value="PAS domain"/>
    <property type="match status" value="3"/>
</dbReference>
<dbReference type="SMART" id="SM00387">
    <property type="entry name" value="HATPase_c"/>
    <property type="match status" value="1"/>
</dbReference>
<dbReference type="FunFam" id="3.30.565.10:FF:000006">
    <property type="entry name" value="Sensor histidine kinase WalK"/>
    <property type="match status" value="1"/>
</dbReference>
<dbReference type="InterPro" id="IPR036097">
    <property type="entry name" value="HisK_dim/P_sf"/>
</dbReference>
<dbReference type="InterPro" id="IPR004358">
    <property type="entry name" value="Sig_transdc_His_kin-like_C"/>
</dbReference>